<protein>
    <submittedName>
        <fullName evidence="2">Uncharacterized protein</fullName>
    </submittedName>
</protein>
<dbReference type="EMBL" id="JARJBB010000043">
    <property type="protein sequence ID" value="MDF3303136.1"/>
    <property type="molecule type" value="Genomic_DNA"/>
</dbReference>
<comment type="caution">
    <text evidence="2">The sequence shown here is derived from an EMBL/GenBank/DDBJ whole genome shotgun (WGS) entry which is preliminary data.</text>
</comment>
<accession>A0ABT6AER1</accession>
<feature type="region of interest" description="Disordered" evidence="1">
    <location>
        <begin position="99"/>
        <end position="164"/>
    </location>
</feature>
<evidence type="ECO:0000256" key="1">
    <source>
        <dbReference type="SAM" id="MobiDB-lite"/>
    </source>
</evidence>
<organism evidence="2 3">
    <name type="scientific">Streptomyces tropicalis</name>
    <dbReference type="NCBI Taxonomy" id="3034234"/>
    <lineage>
        <taxon>Bacteria</taxon>
        <taxon>Bacillati</taxon>
        <taxon>Actinomycetota</taxon>
        <taxon>Actinomycetes</taxon>
        <taxon>Kitasatosporales</taxon>
        <taxon>Streptomycetaceae</taxon>
        <taxon>Streptomyces</taxon>
    </lineage>
</organism>
<keyword evidence="3" id="KW-1185">Reference proteome</keyword>
<feature type="compositionally biased region" description="Low complexity" evidence="1">
    <location>
        <begin position="134"/>
        <end position="153"/>
    </location>
</feature>
<evidence type="ECO:0000313" key="2">
    <source>
        <dbReference type="EMBL" id="MDF3303136.1"/>
    </source>
</evidence>
<name>A0ABT6AER1_9ACTN</name>
<dbReference type="RefSeq" id="WP_276112679.1">
    <property type="nucleotide sequence ID" value="NZ_JARJBB010000043.1"/>
</dbReference>
<sequence length="164" mass="17141">MITVLVPLLQASCPPQGGGYGGSVELRMPDQEAEELGGAGLLRSALRAAARQLAWKVETYAWVGTQHGTMVGVVDRRDVPSRFAKAVRDDMALRARAAVNRVGRPGAPAQHASAPAEADPHMPTAAFRTAYEQAQRSAASSGDSSRSHSNAPGRGDGVRQDGGV</sequence>
<evidence type="ECO:0000313" key="3">
    <source>
        <dbReference type="Proteomes" id="UP001221150"/>
    </source>
</evidence>
<feature type="compositionally biased region" description="Low complexity" evidence="1">
    <location>
        <begin position="105"/>
        <end position="117"/>
    </location>
</feature>
<reference evidence="2 3" key="1">
    <citation type="submission" date="2023-03" db="EMBL/GenBank/DDBJ databases">
        <title>Draft genome sequence of Streptomyces sp. K1PA1 isolated from peat swamp forest in Thailand.</title>
        <authorList>
            <person name="Klaysubun C."/>
            <person name="Duangmal K."/>
        </authorList>
    </citation>
    <scope>NUCLEOTIDE SEQUENCE [LARGE SCALE GENOMIC DNA]</scope>
    <source>
        <strain evidence="2 3">K1PA1</strain>
    </source>
</reference>
<dbReference type="Proteomes" id="UP001221150">
    <property type="component" value="Unassembled WGS sequence"/>
</dbReference>
<gene>
    <name evidence="2" type="ORF">P3H78_31930</name>
</gene>
<proteinExistence type="predicted"/>